<dbReference type="EMBL" id="GBRH01231155">
    <property type="protein sequence ID" value="JAD66740.1"/>
    <property type="molecule type" value="Transcribed_RNA"/>
</dbReference>
<proteinExistence type="predicted"/>
<name>A0A0A9C013_ARUDO</name>
<reference evidence="1" key="1">
    <citation type="submission" date="2014-09" db="EMBL/GenBank/DDBJ databases">
        <authorList>
            <person name="Magalhaes I.L.F."/>
            <person name="Oliveira U."/>
            <person name="Santos F.R."/>
            <person name="Vidigal T.H.D.A."/>
            <person name="Brescovit A.D."/>
            <person name="Santos A.J."/>
        </authorList>
    </citation>
    <scope>NUCLEOTIDE SEQUENCE</scope>
    <source>
        <tissue evidence="1">Shoot tissue taken approximately 20 cm above the soil surface</tissue>
    </source>
</reference>
<reference evidence="1" key="2">
    <citation type="journal article" date="2015" name="Data Brief">
        <title>Shoot transcriptome of the giant reed, Arundo donax.</title>
        <authorList>
            <person name="Barrero R.A."/>
            <person name="Guerrero F.D."/>
            <person name="Moolhuijzen P."/>
            <person name="Goolsby J.A."/>
            <person name="Tidwell J."/>
            <person name="Bellgard S.E."/>
            <person name="Bellgard M.I."/>
        </authorList>
    </citation>
    <scope>NUCLEOTIDE SEQUENCE</scope>
    <source>
        <tissue evidence="1">Shoot tissue taken approximately 20 cm above the soil surface</tissue>
    </source>
</reference>
<evidence type="ECO:0000313" key="1">
    <source>
        <dbReference type="EMBL" id="JAD66740.1"/>
    </source>
</evidence>
<protein>
    <submittedName>
        <fullName evidence="1">Uncharacterized protein</fullName>
    </submittedName>
</protein>
<accession>A0A0A9C013</accession>
<organism evidence="1">
    <name type="scientific">Arundo donax</name>
    <name type="common">Giant reed</name>
    <name type="synonym">Donax arundinaceus</name>
    <dbReference type="NCBI Taxonomy" id="35708"/>
    <lineage>
        <taxon>Eukaryota</taxon>
        <taxon>Viridiplantae</taxon>
        <taxon>Streptophyta</taxon>
        <taxon>Embryophyta</taxon>
        <taxon>Tracheophyta</taxon>
        <taxon>Spermatophyta</taxon>
        <taxon>Magnoliopsida</taxon>
        <taxon>Liliopsida</taxon>
        <taxon>Poales</taxon>
        <taxon>Poaceae</taxon>
        <taxon>PACMAD clade</taxon>
        <taxon>Arundinoideae</taxon>
        <taxon>Arundineae</taxon>
        <taxon>Arundo</taxon>
    </lineage>
</organism>
<dbReference type="AlphaFoldDB" id="A0A0A9C013"/>
<sequence>MEMRLRRRQPMMPLLLTMRMLRKPIRLLLTHLSSGVQTRHE</sequence>